<evidence type="ECO:0000256" key="1">
    <source>
        <dbReference type="ARBA" id="ARBA00004651"/>
    </source>
</evidence>
<comment type="subcellular location">
    <subcellularLocation>
        <location evidence="1">Cell membrane</location>
        <topology evidence="1">Multi-pass membrane protein</topology>
    </subcellularLocation>
</comment>
<dbReference type="RefSeq" id="WP_126990237.1">
    <property type="nucleotide sequence ID" value="NZ_JTFC01000026.1"/>
</dbReference>
<dbReference type="InterPro" id="IPR038323">
    <property type="entry name" value="ArAE_1_C_sf"/>
</dbReference>
<feature type="transmembrane region" description="Helical" evidence="6">
    <location>
        <begin position="51"/>
        <end position="72"/>
    </location>
</feature>
<organism evidence="8 9">
    <name type="scientific">Candidatus Kurthia intestinigallinarum</name>
    <dbReference type="NCBI Taxonomy" id="1562256"/>
    <lineage>
        <taxon>Bacteria</taxon>
        <taxon>Bacillati</taxon>
        <taxon>Bacillota</taxon>
        <taxon>Bacilli</taxon>
        <taxon>Bacillales</taxon>
        <taxon>Caryophanaceae</taxon>
        <taxon>Kurthia</taxon>
    </lineage>
</organism>
<dbReference type="PANTHER" id="PTHR40064">
    <property type="entry name" value="MEMBRANE PROTEIN-RELATED"/>
    <property type="match status" value="1"/>
</dbReference>
<dbReference type="PANTHER" id="PTHR40064:SF1">
    <property type="entry name" value="MEMBRANE PROTEIN"/>
    <property type="match status" value="1"/>
</dbReference>
<evidence type="ECO:0000256" key="6">
    <source>
        <dbReference type="SAM" id="Phobius"/>
    </source>
</evidence>
<name>A0A433RVN7_9BACL</name>
<gene>
    <name evidence="8" type="ORF">QI30_07075</name>
</gene>
<evidence type="ECO:0000313" key="8">
    <source>
        <dbReference type="EMBL" id="RUS57334.1"/>
    </source>
</evidence>
<dbReference type="AlphaFoldDB" id="A0A433RVN7"/>
<reference evidence="8 9" key="1">
    <citation type="submission" date="2014-11" db="EMBL/GenBank/DDBJ databases">
        <title>Genome sequence and analysis of novel Kurthia sp.</title>
        <authorList>
            <person name="Lawson J.N."/>
            <person name="Gonzalez J.E."/>
            <person name="Rinauldi L."/>
            <person name="Xuan Z."/>
            <person name="Firman A."/>
            <person name="Shaddox L."/>
            <person name="Trudeau A."/>
            <person name="Shah S."/>
            <person name="Reiman D."/>
        </authorList>
    </citation>
    <scope>NUCLEOTIDE SEQUENCE [LARGE SCALE GENOMIC DNA]</scope>
    <source>
        <strain evidence="8 9">3B1D</strain>
    </source>
</reference>
<accession>A0A433RVN7</accession>
<evidence type="ECO:0000256" key="4">
    <source>
        <dbReference type="ARBA" id="ARBA00022989"/>
    </source>
</evidence>
<dbReference type="EMBL" id="JTFC01000026">
    <property type="protein sequence ID" value="RUS57334.1"/>
    <property type="molecule type" value="Genomic_DNA"/>
</dbReference>
<feature type="domain" description="Putative aromatic acid exporter C-terminal" evidence="7">
    <location>
        <begin position="148"/>
        <end position="312"/>
    </location>
</feature>
<feature type="transmembrane region" description="Helical" evidence="6">
    <location>
        <begin position="79"/>
        <end position="98"/>
    </location>
</feature>
<evidence type="ECO:0000259" key="7">
    <source>
        <dbReference type="Pfam" id="PF11728"/>
    </source>
</evidence>
<dbReference type="InterPro" id="IPR010343">
    <property type="entry name" value="ArAE_1"/>
</dbReference>
<keyword evidence="3 6" id="KW-0812">Transmembrane</keyword>
<sequence>MRKFKIGFRTVKTAVGVALAIWLAAFLNLEYYTSAGILTILSIQTTKRKSIHAIYTRIVASFLVLAMSYVFFTFLGYHALVLGLLVLFLLPILVMLKVTPGFVSSSVILLHIFNEQHFTLALLENELLIMLVGFGVGFLVNMQMPDIERELNTYRIEIEKNYSAIFSEIAKYLREGDTNWNGRELLLATEAVNKGKSLAYQDVENHITRKENLFYRYFDIREQQLEIIERILPKITNLPTIVTQAHVIAEFMDDLSNNVHSGNTAVKYRGKLSQVKKEFQELPLPQTHEEFVAMASLYQFLEEMDQYLSIKQNFKGLKIKKGKPVFN</sequence>
<evidence type="ECO:0000256" key="3">
    <source>
        <dbReference type="ARBA" id="ARBA00022692"/>
    </source>
</evidence>
<dbReference type="Gene3D" id="1.20.120.940">
    <property type="entry name" value="Putative aromatic acid exporter, C-terminal domain"/>
    <property type="match status" value="1"/>
</dbReference>
<evidence type="ECO:0000313" key="9">
    <source>
        <dbReference type="Proteomes" id="UP000288623"/>
    </source>
</evidence>
<dbReference type="Proteomes" id="UP000288623">
    <property type="component" value="Unassembled WGS sequence"/>
</dbReference>
<keyword evidence="9" id="KW-1185">Reference proteome</keyword>
<evidence type="ECO:0000256" key="2">
    <source>
        <dbReference type="ARBA" id="ARBA00022475"/>
    </source>
</evidence>
<keyword evidence="5 6" id="KW-0472">Membrane</keyword>
<dbReference type="InterPro" id="IPR052984">
    <property type="entry name" value="UPF0421"/>
</dbReference>
<dbReference type="GO" id="GO:0005886">
    <property type="term" value="C:plasma membrane"/>
    <property type="evidence" value="ECO:0007669"/>
    <property type="project" value="UniProtKB-SubCell"/>
</dbReference>
<keyword evidence="2" id="KW-1003">Cell membrane</keyword>
<dbReference type="OrthoDB" id="357521at2"/>
<keyword evidence="4 6" id="KW-1133">Transmembrane helix</keyword>
<feature type="transmembrane region" description="Helical" evidence="6">
    <location>
        <begin position="118"/>
        <end position="140"/>
    </location>
</feature>
<protein>
    <recommendedName>
        <fullName evidence="7">Putative aromatic acid exporter C-terminal domain-containing protein</fullName>
    </recommendedName>
</protein>
<comment type="caution">
    <text evidence="8">The sequence shown here is derived from an EMBL/GenBank/DDBJ whole genome shotgun (WGS) entry which is preliminary data.</text>
</comment>
<dbReference type="Pfam" id="PF06081">
    <property type="entry name" value="ArAE_1"/>
    <property type="match status" value="1"/>
</dbReference>
<proteinExistence type="predicted"/>
<evidence type="ECO:0000256" key="5">
    <source>
        <dbReference type="ARBA" id="ARBA00023136"/>
    </source>
</evidence>
<dbReference type="InterPro" id="IPR021062">
    <property type="entry name" value="ArAE_1_C"/>
</dbReference>
<dbReference type="Pfam" id="PF11728">
    <property type="entry name" value="ArAE_1_C"/>
    <property type="match status" value="1"/>
</dbReference>